<dbReference type="EMBL" id="BSYI01000007">
    <property type="protein sequence ID" value="GMG82041.1"/>
    <property type="molecule type" value="Genomic_DNA"/>
</dbReference>
<gene>
    <name evidence="3" type="ORF">LNKW23_12540</name>
</gene>
<dbReference type="Pfam" id="PF26309">
    <property type="entry name" value="DUF8082"/>
    <property type="match status" value="1"/>
</dbReference>
<evidence type="ECO:0000256" key="1">
    <source>
        <dbReference type="SAM" id="MobiDB-lite"/>
    </source>
</evidence>
<keyword evidence="4" id="KW-1185">Reference proteome</keyword>
<sequence length="341" mass="36250">MICSVLVADIVDFSGLALDEQLAHKERFQKATEESGLARSERTRFLIDTGDGAAICFFGDPEDALYAAVSLQHRLLSDCPLRMGIGLGPAKWVVDAQGRRNIVGDAINSAHRIMNFASPGGILVSRSYYDVVTGIRERQVFGFRPLGMLTDKAGRQHEVFALGRVGEAEAPRATTDTVVTAAAGVNDSHAGVSQALVARATRVLGQMLGPAGPLVVRRAARAEAGRQGFLDHLARALESEAERSRFFEAMEAEAPAAAPRSGPGASGLHRADGADGGIWPPEAGELRRIEAALARELGPIAAVMIRKALRSCRTRAGFLEALAGHIDRPAAREAFLRAAKG</sequence>
<feature type="region of interest" description="Disordered" evidence="1">
    <location>
        <begin position="255"/>
        <end position="279"/>
    </location>
</feature>
<proteinExistence type="predicted"/>
<organism evidence="3 4">
    <name type="scientific">Paralimibaculum aggregatum</name>
    <dbReference type="NCBI Taxonomy" id="3036245"/>
    <lineage>
        <taxon>Bacteria</taxon>
        <taxon>Pseudomonadati</taxon>
        <taxon>Pseudomonadota</taxon>
        <taxon>Alphaproteobacteria</taxon>
        <taxon>Rhodobacterales</taxon>
        <taxon>Paracoccaceae</taxon>
        <taxon>Paralimibaculum</taxon>
    </lineage>
</organism>
<feature type="compositionally biased region" description="Low complexity" evidence="1">
    <location>
        <begin position="255"/>
        <end position="267"/>
    </location>
</feature>
<dbReference type="Gene3D" id="3.30.70.1230">
    <property type="entry name" value="Nucleotide cyclase"/>
    <property type="match status" value="1"/>
</dbReference>
<protein>
    <recommendedName>
        <fullName evidence="2">DUF8082 domain-containing protein</fullName>
    </recommendedName>
</protein>
<dbReference type="InterPro" id="IPR058395">
    <property type="entry name" value="DUF8082"/>
</dbReference>
<feature type="domain" description="DUF8082" evidence="2">
    <location>
        <begin position="286"/>
        <end position="340"/>
    </location>
</feature>
<dbReference type="InterPro" id="IPR029787">
    <property type="entry name" value="Nucleotide_cyclase"/>
</dbReference>
<evidence type="ECO:0000259" key="2">
    <source>
        <dbReference type="Pfam" id="PF26309"/>
    </source>
</evidence>
<evidence type="ECO:0000313" key="4">
    <source>
        <dbReference type="Proteomes" id="UP001239909"/>
    </source>
</evidence>
<dbReference type="SUPFAM" id="SSF55073">
    <property type="entry name" value="Nucleotide cyclase"/>
    <property type="match status" value="1"/>
</dbReference>
<dbReference type="RefSeq" id="WP_285670786.1">
    <property type="nucleotide sequence ID" value="NZ_BSYI01000007.1"/>
</dbReference>
<name>A0ABQ6LNN8_9RHOB</name>
<evidence type="ECO:0000313" key="3">
    <source>
        <dbReference type="EMBL" id="GMG82041.1"/>
    </source>
</evidence>
<dbReference type="Proteomes" id="UP001239909">
    <property type="component" value="Unassembled WGS sequence"/>
</dbReference>
<comment type="caution">
    <text evidence="3">The sequence shown here is derived from an EMBL/GenBank/DDBJ whole genome shotgun (WGS) entry which is preliminary data.</text>
</comment>
<accession>A0ABQ6LNN8</accession>
<reference evidence="3 4" key="1">
    <citation type="submission" date="2023-04" db="EMBL/GenBank/DDBJ databases">
        <title>Marinoamorphus aggregata gen. nov., sp. Nov., isolate from tissue of brittle star Ophioplocus japonicus.</title>
        <authorList>
            <person name="Kawano K."/>
            <person name="Sawayama S."/>
            <person name="Nakagawa S."/>
        </authorList>
    </citation>
    <scope>NUCLEOTIDE SEQUENCE [LARGE SCALE GENOMIC DNA]</scope>
    <source>
        <strain evidence="3 4">NKW23</strain>
    </source>
</reference>